<comment type="caution">
    <text evidence="1">The sequence shown here is derived from an EMBL/GenBank/DDBJ whole genome shotgun (WGS) entry which is preliminary data.</text>
</comment>
<proteinExistence type="predicted"/>
<dbReference type="EMBL" id="BARU01013527">
    <property type="protein sequence ID" value="GAH37880.1"/>
    <property type="molecule type" value="Genomic_DNA"/>
</dbReference>
<organism evidence="1">
    <name type="scientific">marine sediment metagenome</name>
    <dbReference type="NCBI Taxonomy" id="412755"/>
    <lineage>
        <taxon>unclassified sequences</taxon>
        <taxon>metagenomes</taxon>
        <taxon>ecological metagenomes</taxon>
    </lineage>
</organism>
<evidence type="ECO:0000313" key="1">
    <source>
        <dbReference type="EMBL" id="GAH37880.1"/>
    </source>
</evidence>
<reference evidence="1" key="1">
    <citation type="journal article" date="2014" name="Front. Microbiol.">
        <title>High frequency of phylogenetically diverse reductive dehalogenase-homologous genes in deep subseafloor sedimentary metagenomes.</title>
        <authorList>
            <person name="Kawai M."/>
            <person name="Futagami T."/>
            <person name="Toyoda A."/>
            <person name="Takaki Y."/>
            <person name="Nishi S."/>
            <person name="Hori S."/>
            <person name="Arai W."/>
            <person name="Tsubouchi T."/>
            <person name="Morono Y."/>
            <person name="Uchiyama I."/>
            <person name="Ito T."/>
            <person name="Fujiyama A."/>
            <person name="Inagaki F."/>
            <person name="Takami H."/>
        </authorList>
    </citation>
    <scope>NUCLEOTIDE SEQUENCE</scope>
    <source>
        <strain evidence="1">Expedition CK06-06</strain>
    </source>
</reference>
<dbReference type="AlphaFoldDB" id="X1FZ94"/>
<protein>
    <submittedName>
        <fullName evidence="1">Uncharacterized protein</fullName>
    </submittedName>
</protein>
<feature type="non-terminal residue" evidence="1">
    <location>
        <position position="53"/>
    </location>
</feature>
<sequence length="53" mass="6314">MRALDLDELTRWKPPFQTYVMDKGLLLPQTKLILFGKYETWKSMLIIHTAFTI</sequence>
<accession>X1FZ94</accession>
<name>X1FZ94_9ZZZZ</name>
<gene>
    <name evidence="1" type="ORF">S03H2_24377</name>
</gene>